<dbReference type="InterPro" id="IPR004843">
    <property type="entry name" value="Calcineurin-like_PHP"/>
</dbReference>
<evidence type="ECO:0000313" key="8">
    <source>
        <dbReference type="Proteomes" id="UP000821853"/>
    </source>
</evidence>
<evidence type="ECO:0000256" key="3">
    <source>
        <dbReference type="ARBA" id="ARBA00022723"/>
    </source>
</evidence>
<reference evidence="7 8" key="1">
    <citation type="journal article" date="2020" name="Cell">
        <title>Large-Scale Comparative Analyses of Tick Genomes Elucidate Their Genetic Diversity and Vector Capacities.</title>
        <authorList>
            <consortium name="Tick Genome and Microbiome Consortium (TIGMIC)"/>
            <person name="Jia N."/>
            <person name="Wang J."/>
            <person name="Shi W."/>
            <person name="Du L."/>
            <person name="Sun Y."/>
            <person name="Zhan W."/>
            <person name="Jiang J.F."/>
            <person name="Wang Q."/>
            <person name="Zhang B."/>
            <person name="Ji P."/>
            <person name="Bell-Sakyi L."/>
            <person name="Cui X.M."/>
            <person name="Yuan T.T."/>
            <person name="Jiang B.G."/>
            <person name="Yang W.F."/>
            <person name="Lam T.T."/>
            <person name="Chang Q.C."/>
            <person name="Ding S.J."/>
            <person name="Wang X.J."/>
            <person name="Zhu J.G."/>
            <person name="Ruan X.D."/>
            <person name="Zhao L."/>
            <person name="Wei J.T."/>
            <person name="Ye R.Z."/>
            <person name="Que T.C."/>
            <person name="Du C.H."/>
            <person name="Zhou Y.H."/>
            <person name="Cheng J.X."/>
            <person name="Dai P.F."/>
            <person name="Guo W.B."/>
            <person name="Han X.H."/>
            <person name="Huang E.J."/>
            <person name="Li L.F."/>
            <person name="Wei W."/>
            <person name="Gao Y.C."/>
            <person name="Liu J.Z."/>
            <person name="Shao H.Z."/>
            <person name="Wang X."/>
            <person name="Wang C.C."/>
            <person name="Yang T.C."/>
            <person name="Huo Q.B."/>
            <person name="Li W."/>
            <person name="Chen H.Y."/>
            <person name="Chen S.E."/>
            <person name="Zhou L.G."/>
            <person name="Ni X.B."/>
            <person name="Tian J.H."/>
            <person name="Sheng Y."/>
            <person name="Liu T."/>
            <person name="Pan Y.S."/>
            <person name="Xia L.Y."/>
            <person name="Li J."/>
            <person name="Zhao F."/>
            <person name="Cao W.C."/>
        </authorList>
    </citation>
    <scope>NUCLEOTIDE SEQUENCE [LARGE SCALE GENOMIC DNA]</scope>
    <source>
        <strain evidence="7">HaeL-2018</strain>
    </source>
</reference>
<dbReference type="PRINTS" id="PR00114">
    <property type="entry name" value="STPHPHTASE"/>
</dbReference>
<keyword evidence="5" id="KW-0464">Manganese</keyword>
<dbReference type="VEuPathDB" id="VectorBase:HLOH_040746"/>
<dbReference type="EC" id="3.1.3.16" evidence="2"/>
<evidence type="ECO:0000256" key="2">
    <source>
        <dbReference type="ARBA" id="ARBA00013081"/>
    </source>
</evidence>
<protein>
    <recommendedName>
        <fullName evidence="2">protein-serine/threonine phosphatase</fullName>
        <ecNumber evidence="2">3.1.3.16</ecNumber>
    </recommendedName>
</protein>
<dbReference type="Pfam" id="PF00149">
    <property type="entry name" value="Metallophos"/>
    <property type="match status" value="1"/>
</dbReference>
<evidence type="ECO:0000259" key="6">
    <source>
        <dbReference type="SMART" id="SM00156"/>
    </source>
</evidence>
<gene>
    <name evidence="7" type="ORF">HPB48_002658</name>
</gene>
<name>A0A9J6G3P4_HAELO</name>
<dbReference type="AlphaFoldDB" id="A0A9J6G3P4"/>
<dbReference type="SUPFAM" id="SSF56300">
    <property type="entry name" value="Metallo-dependent phosphatases"/>
    <property type="match status" value="1"/>
</dbReference>
<comment type="cofactor">
    <cofactor evidence="1">
        <name>Mn(2+)</name>
        <dbReference type="ChEBI" id="CHEBI:29035"/>
    </cofactor>
</comment>
<keyword evidence="4" id="KW-0378">Hydrolase</keyword>
<evidence type="ECO:0000313" key="7">
    <source>
        <dbReference type="EMBL" id="KAH9368996.1"/>
    </source>
</evidence>
<keyword evidence="3" id="KW-0479">Metal-binding</keyword>
<organism evidence="7 8">
    <name type="scientific">Haemaphysalis longicornis</name>
    <name type="common">Bush tick</name>
    <dbReference type="NCBI Taxonomy" id="44386"/>
    <lineage>
        <taxon>Eukaryota</taxon>
        <taxon>Metazoa</taxon>
        <taxon>Ecdysozoa</taxon>
        <taxon>Arthropoda</taxon>
        <taxon>Chelicerata</taxon>
        <taxon>Arachnida</taxon>
        <taxon>Acari</taxon>
        <taxon>Parasitiformes</taxon>
        <taxon>Ixodida</taxon>
        <taxon>Ixodoidea</taxon>
        <taxon>Ixodidae</taxon>
        <taxon>Haemaphysalinae</taxon>
        <taxon>Haemaphysalis</taxon>
    </lineage>
</organism>
<keyword evidence="8" id="KW-1185">Reference proteome</keyword>
<dbReference type="InterPro" id="IPR047129">
    <property type="entry name" value="PPA2-like"/>
</dbReference>
<dbReference type="EMBL" id="JABSTR010000004">
    <property type="protein sequence ID" value="KAH9368996.1"/>
    <property type="molecule type" value="Genomic_DNA"/>
</dbReference>
<dbReference type="PANTHER" id="PTHR45619">
    <property type="entry name" value="SERINE/THREONINE-PROTEIN PHOSPHATASE PP2A-RELATED"/>
    <property type="match status" value="1"/>
</dbReference>
<feature type="domain" description="Serine/threonine specific protein phosphatases" evidence="6">
    <location>
        <begin position="24"/>
        <end position="250"/>
    </location>
</feature>
<dbReference type="SMART" id="SM00156">
    <property type="entry name" value="PP2Ac"/>
    <property type="match status" value="1"/>
</dbReference>
<dbReference type="GO" id="GO:0046872">
    <property type="term" value="F:metal ion binding"/>
    <property type="evidence" value="ECO:0007669"/>
    <property type="project" value="UniProtKB-KW"/>
</dbReference>
<dbReference type="Gene3D" id="3.60.21.10">
    <property type="match status" value="2"/>
</dbReference>
<evidence type="ECO:0000256" key="1">
    <source>
        <dbReference type="ARBA" id="ARBA00001936"/>
    </source>
</evidence>
<dbReference type="InterPro" id="IPR029052">
    <property type="entry name" value="Metallo-depent_PP-like"/>
</dbReference>
<dbReference type="OrthoDB" id="1930084at2759"/>
<sequence>MEGGAGDTGNLDRHFEQLRRCESIKESEVRRRGFKAREILRGEGDVPRVDSPVTVRGDIHGEFCDLKALFGRGDLPAAAGAEEARSGPHDADLGGPESWQLGPNGLCDGSVCKYSSANVWRYCTEVFDYLPLSAHGRRAGFLRTWWSVAARPDQSTEIPIINRKQKVPHDGPMCAQLWSDQEDMVGLGVSTRGAGFFRDVVAQFNATSDLDLICRAHQLVMEGYGWHLNETLFTLVSTPYDCYKGATWPP</sequence>
<evidence type="ECO:0000256" key="5">
    <source>
        <dbReference type="ARBA" id="ARBA00023211"/>
    </source>
</evidence>
<comment type="caution">
    <text evidence="7">The sequence shown here is derived from an EMBL/GenBank/DDBJ whole genome shotgun (WGS) entry which is preliminary data.</text>
</comment>
<proteinExistence type="predicted"/>
<dbReference type="InterPro" id="IPR006186">
    <property type="entry name" value="Ser/Thr-sp_prot-phosphatase"/>
</dbReference>
<accession>A0A9J6G3P4</accession>
<dbReference type="Proteomes" id="UP000821853">
    <property type="component" value="Chromosome 2"/>
</dbReference>
<dbReference type="GO" id="GO:0004722">
    <property type="term" value="F:protein serine/threonine phosphatase activity"/>
    <property type="evidence" value="ECO:0007669"/>
    <property type="project" value="UniProtKB-EC"/>
</dbReference>
<evidence type="ECO:0000256" key="4">
    <source>
        <dbReference type="ARBA" id="ARBA00022801"/>
    </source>
</evidence>